<gene>
    <name evidence="2" type="ORF">CYMTET_36889</name>
</gene>
<evidence type="ECO:0000256" key="1">
    <source>
        <dbReference type="SAM" id="MobiDB-lite"/>
    </source>
</evidence>
<comment type="caution">
    <text evidence="2">The sequence shown here is derived from an EMBL/GenBank/DDBJ whole genome shotgun (WGS) entry which is preliminary data.</text>
</comment>
<dbReference type="AlphaFoldDB" id="A0AAE0CGH1"/>
<feature type="region of interest" description="Disordered" evidence="1">
    <location>
        <begin position="28"/>
        <end position="79"/>
    </location>
</feature>
<feature type="region of interest" description="Disordered" evidence="1">
    <location>
        <begin position="189"/>
        <end position="208"/>
    </location>
</feature>
<dbReference type="EMBL" id="LGRX02024596">
    <property type="protein sequence ID" value="KAK3253879.1"/>
    <property type="molecule type" value="Genomic_DNA"/>
</dbReference>
<feature type="region of interest" description="Disordered" evidence="1">
    <location>
        <begin position="98"/>
        <end position="133"/>
    </location>
</feature>
<accession>A0AAE0CGH1</accession>
<protein>
    <submittedName>
        <fullName evidence="2">Uncharacterized protein</fullName>
    </submittedName>
</protein>
<dbReference type="Proteomes" id="UP001190700">
    <property type="component" value="Unassembled WGS sequence"/>
</dbReference>
<name>A0AAE0CGH1_9CHLO</name>
<reference evidence="2 3" key="1">
    <citation type="journal article" date="2015" name="Genome Biol. Evol.">
        <title>Comparative Genomics of a Bacterivorous Green Alga Reveals Evolutionary Causalities and Consequences of Phago-Mixotrophic Mode of Nutrition.</title>
        <authorList>
            <person name="Burns J.A."/>
            <person name="Paasch A."/>
            <person name="Narechania A."/>
            <person name="Kim E."/>
        </authorList>
    </citation>
    <scope>NUCLEOTIDE SEQUENCE [LARGE SCALE GENOMIC DNA]</scope>
    <source>
        <strain evidence="2 3">PLY_AMNH</strain>
    </source>
</reference>
<organism evidence="2 3">
    <name type="scientific">Cymbomonas tetramitiformis</name>
    <dbReference type="NCBI Taxonomy" id="36881"/>
    <lineage>
        <taxon>Eukaryota</taxon>
        <taxon>Viridiplantae</taxon>
        <taxon>Chlorophyta</taxon>
        <taxon>Pyramimonadophyceae</taxon>
        <taxon>Pyramimonadales</taxon>
        <taxon>Pyramimonadaceae</taxon>
        <taxon>Cymbomonas</taxon>
    </lineage>
</organism>
<proteinExistence type="predicted"/>
<evidence type="ECO:0000313" key="3">
    <source>
        <dbReference type="Proteomes" id="UP001190700"/>
    </source>
</evidence>
<keyword evidence="3" id="KW-1185">Reference proteome</keyword>
<sequence length="208" mass="22530">MLSLPSALAEASDRRLLQSNDVLKPRVPESKTFSKSGAEFHRLPKFSKTTAKIPKPPQFRKPTAEDFKPPRPPKFTTGDGALSKVRVANAAKLASGKKTEDFGYRPPGAAASTKTRASFPREMDPAKASGTNTGKHIAKDEELATTTNAGVDKSTRTHKSKDILGQAANANGLWKMPTDKDARLNHSTHAQWQTGGHGKASPRHIWVV</sequence>
<evidence type="ECO:0000313" key="2">
    <source>
        <dbReference type="EMBL" id="KAK3253879.1"/>
    </source>
</evidence>